<dbReference type="InterPro" id="IPR050336">
    <property type="entry name" value="Chromosome_partition/occlusion"/>
</dbReference>
<proteinExistence type="predicted"/>
<comment type="caution">
    <text evidence="3">The sequence shown here is derived from an EMBL/GenBank/DDBJ whole genome shotgun (WGS) entry which is preliminary data.</text>
</comment>
<dbReference type="EMBL" id="BNAD01000007">
    <property type="protein sequence ID" value="GHE17960.1"/>
    <property type="molecule type" value="Genomic_DNA"/>
</dbReference>
<dbReference type="Gene3D" id="3.90.1530.30">
    <property type="match status" value="1"/>
</dbReference>
<dbReference type="InterPro" id="IPR003115">
    <property type="entry name" value="ParB_N"/>
</dbReference>
<dbReference type="Pfam" id="PF02195">
    <property type="entry name" value="ParB_N"/>
    <property type="match status" value="1"/>
</dbReference>
<name>A0ABQ3HJV5_9ACTN</name>
<dbReference type="PANTHER" id="PTHR33375">
    <property type="entry name" value="CHROMOSOME-PARTITIONING PROTEIN PARB-RELATED"/>
    <property type="match status" value="1"/>
</dbReference>
<reference evidence="4" key="1">
    <citation type="journal article" date="2019" name="Int. J. Syst. Evol. Microbiol.">
        <title>The Global Catalogue of Microorganisms (GCM) 10K type strain sequencing project: providing services to taxonomists for standard genome sequencing and annotation.</title>
        <authorList>
            <consortium name="The Broad Institute Genomics Platform"/>
            <consortium name="The Broad Institute Genome Sequencing Center for Infectious Disease"/>
            <person name="Wu L."/>
            <person name="Ma J."/>
        </authorList>
    </citation>
    <scope>NUCLEOTIDE SEQUENCE [LARGE SCALE GENOMIC DNA]</scope>
    <source>
        <strain evidence="4">CGMCC 1.12791</strain>
    </source>
</reference>
<dbReference type="SMART" id="SM00470">
    <property type="entry name" value="ParB"/>
    <property type="match status" value="1"/>
</dbReference>
<gene>
    <name evidence="3" type="ORF">GCM10011376_25700</name>
</gene>
<evidence type="ECO:0000256" key="1">
    <source>
        <dbReference type="SAM" id="MobiDB-lite"/>
    </source>
</evidence>
<dbReference type="SUPFAM" id="SSF110849">
    <property type="entry name" value="ParB/Sulfiredoxin"/>
    <property type="match status" value="1"/>
</dbReference>
<evidence type="ECO:0000313" key="4">
    <source>
        <dbReference type="Proteomes" id="UP000597341"/>
    </source>
</evidence>
<dbReference type="PANTHER" id="PTHR33375:SF1">
    <property type="entry name" value="CHROMOSOME-PARTITIONING PROTEIN PARB-RELATED"/>
    <property type="match status" value="1"/>
</dbReference>
<accession>A0ABQ3HJV5</accession>
<evidence type="ECO:0000259" key="2">
    <source>
        <dbReference type="SMART" id="SM00470"/>
    </source>
</evidence>
<dbReference type="InterPro" id="IPR036086">
    <property type="entry name" value="ParB/Sulfiredoxin_sf"/>
</dbReference>
<keyword evidence="4" id="KW-1185">Reference proteome</keyword>
<feature type="domain" description="ParB-like N-terminal" evidence="2">
    <location>
        <begin position="10"/>
        <end position="95"/>
    </location>
</feature>
<dbReference type="Proteomes" id="UP000597341">
    <property type="component" value="Unassembled WGS sequence"/>
</dbReference>
<protein>
    <recommendedName>
        <fullName evidence="2">ParB-like N-terminal domain-containing protein</fullName>
    </recommendedName>
</protein>
<feature type="region of interest" description="Disordered" evidence="1">
    <location>
        <begin position="126"/>
        <end position="151"/>
    </location>
</feature>
<organism evidence="3 4">
    <name type="scientific">Nocardioides flavus</name>
    <name type="common">ex Wang et al. 2016</name>
    <dbReference type="NCBI Taxonomy" id="2058780"/>
    <lineage>
        <taxon>Bacteria</taxon>
        <taxon>Bacillati</taxon>
        <taxon>Actinomycetota</taxon>
        <taxon>Actinomycetes</taxon>
        <taxon>Propionibacteriales</taxon>
        <taxon>Nocardioidaceae</taxon>
        <taxon>Nocardioides</taxon>
    </lineage>
</organism>
<sequence length="321" mass="35931">MSDSRGHVELQRSIDSIQVCDHHLRDPGDLQPLMESLERVGLLQPVTITPEGYLICGYRRLEAARRLGWTTVRVWVRSGLSDELTRLLAERDDNLTHKPLSAYEAAQLFKELSALIAEDASRRQMASRFGGDARDGGAESAPPGLEPLGKSRRRAAELITKTASYTRLNQIIEMERIAGDRERPAAVRRVANDELERIRNGGAVDPGYQRVRAVVAATEADPADPEFDQRMAETLKQAKADRARRIRENRIKRAAAAATAKRSVKSFGMVWSEMEGWSKHYDADEIARESSNDDWSTFLRVLEETNAFAEAVDLARTCVTT</sequence>
<evidence type="ECO:0000313" key="3">
    <source>
        <dbReference type="EMBL" id="GHE17960.1"/>
    </source>
</evidence>